<accession>A0A174S3T3</accession>
<reference evidence="1 2" key="1">
    <citation type="submission" date="2015-09" db="EMBL/GenBank/DDBJ databases">
        <authorList>
            <consortium name="Pathogen Informatics"/>
        </authorList>
    </citation>
    <scope>NUCLEOTIDE SEQUENCE [LARGE SCALE GENOMIC DNA]</scope>
    <source>
        <strain evidence="1 2">2789STDY5608854</strain>
    </source>
</reference>
<dbReference type="Proteomes" id="UP000095746">
    <property type="component" value="Unassembled WGS sequence"/>
</dbReference>
<dbReference type="CDD" id="cd01427">
    <property type="entry name" value="HAD_like"/>
    <property type="match status" value="1"/>
</dbReference>
<evidence type="ECO:0000313" key="2">
    <source>
        <dbReference type="Proteomes" id="UP000095746"/>
    </source>
</evidence>
<gene>
    <name evidence="1" type="ORF">ERS852411_03726</name>
</gene>
<dbReference type="EMBL" id="CYZT01000553">
    <property type="protein sequence ID" value="CUP90298.1"/>
    <property type="molecule type" value="Genomic_DNA"/>
</dbReference>
<dbReference type="Gene3D" id="3.40.50.1000">
    <property type="entry name" value="HAD superfamily/HAD-like"/>
    <property type="match status" value="1"/>
</dbReference>
<dbReference type="SUPFAM" id="SSF56784">
    <property type="entry name" value="HAD-like"/>
    <property type="match status" value="1"/>
</dbReference>
<name>A0A174S3T3_FLAPL</name>
<dbReference type="AlphaFoldDB" id="A0A174S3T3"/>
<protein>
    <submittedName>
        <fullName evidence="1">Phosphoglycolate phosphatase</fullName>
    </submittedName>
</protein>
<sequence>MARRDLLTDGVGPQPDPVLAGRLLRLRDRGIRLVLCSNSRREGGEALLARLGLLGCFDEQIFDAEKPHATPKRMEGWSARWGIPSDAMLFVGDQGYGDLYAGLRAGARTLRVSPYPADDEGLWDACIRTQEELKELLAAWC</sequence>
<evidence type="ECO:0000313" key="1">
    <source>
        <dbReference type="EMBL" id="CUP90298.1"/>
    </source>
</evidence>
<proteinExistence type="predicted"/>
<dbReference type="Pfam" id="PF00702">
    <property type="entry name" value="Hydrolase"/>
    <property type="match status" value="1"/>
</dbReference>
<dbReference type="InterPro" id="IPR023214">
    <property type="entry name" value="HAD_sf"/>
</dbReference>
<organism evidence="1 2">
    <name type="scientific">Flavonifractor plautii</name>
    <name type="common">Fusobacterium plautii</name>
    <dbReference type="NCBI Taxonomy" id="292800"/>
    <lineage>
        <taxon>Bacteria</taxon>
        <taxon>Bacillati</taxon>
        <taxon>Bacillota</taxon>
        <taxon>Clostridia</taxon>
        <taxon>Eubacteriales</taxon>
        <taxon>Oscillospiraceae</taxon>
        <taxon>Flavonifractor</taxon>
    </lineage>
</organism>
<dbReference type="InterPro" id="IPR036412">
    <property type="entry name" value="HAD-like_sf"/>
</dbReference>